<dbReference type="Proteomes" id="UP000241229">
    <property type="component" value="Unassembled WGS sequence"/>
</dbReference>
<dbReference type="EMBL" id="PXYK01000018">
    <property type="protein sequence ID" value="PSJ57252.1"/>
    <property type="molecule type" value="Genomic_DNA"/>
</dbReference>
<organism evidence="2 3">
    <name type="scientific">Kumtagia ephedrae</name>
    <dbReference type="NCBI Taxonomy" id="2116701"/>
    <lineage>
        <taxon>Bacteria</taxon>
        <taxon>Pseudomonadati</taxon>
        <taxon>Pseudomonadota</taxon>
        <taxon>Alphaproteobacteria</taxon>
        <taxon>Hyphomicrobiales</taxon>
        <taxon>Phyllobacteriaceae</taxon>
        <taxon>Kumtagia</taxon>
    </lineage>
</organism>
<dbReference type="Pfam" id="PF06296">
    <property type="entry name" value="RelE"/>
    <property type="match status" value="1"/>
</dbReference>
<name>A0A2P7S449_9HYPH</name>
<dbReference type="OrthoDB" id="9812066at2"/>
<dbReference type="InterPro" id="IPR009387">
    <property type="entry name" value="HigB-2"/>
</dbReference>
<dbReference type="RefSeq" id="WP_106773712.1">
    <property type="nucleotide sequence ID" value="NZ_PXYK01000018.1"/>
</dbReference>
<keyword evidence="1" id="KW-0812">Transmembrane</keyword>
<comment type="caution">
    <text evidence="2">The sequence shown here is derived from an EMBL/GenBank/DDBJ whole genome shotgun (WGS) entry which is preliminary data.</text>
</comment>
<keyword evidence="3" id="KW-1185">Reference proteome</keyword>
<dbReference type="AlphaFoldDB" id="A0A2P7S449"/>
<keyword evidence="1" id="KW-0472">Membrane</keyword>
<proteinExistence type="predicted"/>
<evidence type="ECO:0000313" key="2">
    <source>
        <dbReference type="EMBL" id="PSJ57252.1"/>
    </source>
</evidence>
<protein>
    <submittedName>
        <fullName evidence="2">Addiction module toxin RelE</fullName>
    </submittedName>
</protein>
<accession>A0A2P7S449</accession>
<reference evidence="2 3" key="1">
    <citation type="submission" date="2018-03" db="EMBL/GenBank/DDBJ databases">
        <title>The draft genome of Mesorhizobium sp. 6GN-30.</title>
        <authorList>
            <person name="Liu L."/>
            <person name="Li L."/>
            <person name="Wang T."/>
            <person name="Zhang X."/>
            <person name="Liang L."/>
        </authorList>
    </citation>
    <scope>NUCLEOTIDE SEQUENCE [LARGE SCALE GENOMIC DNA]</scope>
    <source>
        <strain evidence="2 3">6GN30</strain>
    </source>
</reference>
<keyword evidence="1" id="KW-1133">Transmembrane helix</keyword>
<evidence type="ECO:0000256" key="1">
    <source>
        <dbReference type="SAM" id="Phobius"/>
    </source>
</evidence>
<dbReference type="PIRSF" id="PIRSF039032">
    <property type="entry name" value="HigB-2"/>
    <property type="match status" value="1"/>
</dbReference>
<sequence>MQTVVETNAYLAAAKAAGMTDAERAAAIDLVAWDPHSGDIMQGTGGCRKVRLAGRSKGKSGGYRIIFAFGSVHFPVFLITVFGKGEKDNLTKAERNNLAKLTKILFEHYGR</sequence>
<gene>
    <name evidence="2" type="ORF">C7I84_18580</name>
</gene>
<feature type="transmembrane region" description="Helical" evidence="1">
    <location>
        <begin position="61"/>
        <end position="82"/>
    </location>
</feature>
<evidence type="ECO:0000313" key="3">
    <source>
        <dbReference type="Proteomes" id="UP000241229"/>
    </source>
</evidence>